<name>A0A6A0B813_9LACT</name>
<keyword evidence="2" id="KW-1185">Reference proteome</keyword>
<dbReference type="EMBL" id="BLLH01000006">
    <property type="protein sequence ID" value="GFH40803.1"/>
    <property type="molecule type" value="Genomic_DNA"/>
</dbReference>
<proteinExistence type="predicted"/>
<gene>
    <name evidence="1" type="ORF">Hs20B_12010</name>
</gene>
<comment type="caution">
    <text evidence="1">The sequence shown here is derived from an EMBL/GenBank/DDBJ whole genome shotgun (WGS) entry which is preliminary data.</text>
</comment>
<dbReference type="Proteomes" id="UP000475928">
    <property type="component" value="Unassembled WGS sequence"/>
</dbReference>
<protein>
    <submittedName>
        <fullName evidence="1">Uncharacterized protein</fullName>
    </submittedName>
</protein>
<organism evidence="1 2">
    <name type="scientific">Pseudolactococcus insecticola</name>
    <dbReference type="NCBI Taxonomy" id="2709158"/>
    <lineage>
        <taxon>Bacteria</taxon>
        <taxon>Bacillati</taxon>
        <taxon>Bacillota</taxon>
        <taxon>Bacilli</taxon>
        <taxon>Lactobacillales</taxon>
        <taxon>Streptococcaceae</taxon>
        <taxon>Pseudolactococcus</taxon>
    </lineage>
</organism>
<evidence type="ECO:0000313" key="1">
    <source>
        <dbReference type="EMBL" id="GFH40803.1"/>
    </source>
</evidence>
<evidence type="ECO:0000313" key="2">
    <source>
        <dbReference type="Proteomes" id="UP000475928"/>
    </source>
</evidence>
<sequence>MKRMFLIALTVFIGVIAVFNFLDDKDKAKKVVQNQTQKSSNVKRVKNSLKINEASSIQSTESEKISSSELKTKTSDSEKDRQAVFENYLTIELNQDALTKRQAGLKATMTDDLYQKLSVASDTNILKKMLSDWTDKKIMNSNMPVQLLEQDISDIKVSENVQDKNQMMVQVFLKLTSPMSPTPAKASRIYSVTFSGDKMSDINLLDESVVK</sequence>
<reference evidence="1 2" key="1">
    <citation type="submission" date="2020-02" db="EMBL/GenBank/DDBJ databases">
        <title>Draft genome sequence of Lactococcus sp. Hs20B0-1.</title>
        <authorList>
            <person name="Noda S."/>
            <person name="Yuki M."/>
            <person name="Ohkuma M."/>
        </authorList>
    </citation>
    <scope>NUCLEOTIDE SEQUENCE [LARGE SCALE GENOMIC DNA]</scope>
    <source>
        <strain evidence="1 2">Hs20B0-1</strain>
    </source>
</reference>
<accession>A0A6A0B813</accession>
<dbReference type="AlphaFoldDB" id="A0A6A0B813"/>